<gene>
    <name evidence="4" type="primary">LOC100176446</name>
</gene>
<evidence type="ECO:0000256" key="3">
    <source>
        <dbReference type="SAM" id="SignalP"/>
    </source>
</evidence>
<reference evidence="4" key="4">
    <citation type="submission" date="2025-09" db="UniProtKB">
        <authorList>
            <consortium name="Ensembl"/>
        </authorList>
    </citation>
    <scope>IDENTIFICATION</scope>
</reference>
<dbReference type="Proteomes" id="UP000008144">
    <property type="component" value="Chromosome 1"/>
</dbReference>
<dbReference type="HOGENOM" id="CLU_1337106_0_0_1"/>
<dbReference type="Ensembl" id="ENSCINT00000004961.3">
    <property type="protein sequence ID" value="ENSCINP00000004961.3"/>
    <property type="gene ID" value="ENSCING00000002446.3"/>
</dbReference>
<accession>A0A1W2W1K0</accession>
<dbReference type="GeneID" id="100176446"/>
<name>F6QCK3_CIOIN</name>
<reference evidence="4" key="2">
    <citation type="journal article" date="2008" name="Genome Biol.">
        <title>Improved genome assembly and evidence-based global gene model set for the chordate Ciona intestinalis: new insight into intron and operon populations.</title>
        <authorList>
            <person name="Satou Y."/>
            <person name="Mineta K."/>
            <person name="Ogasawara M."/>
            <person name="Sasakura Y."/>
            <person name="Shoguchi E."/>
            <person name="Ueno K."/>
            <person name="Yamada L."/>
            <person name="Matsumoto J."/>
            <person name="Wasserscheid J."/>
            <person name="Dewar K."/>
            <person name="Wiley G.B."/>
            <person name="Macmil S.L."/>
            <person name="Roe B.A."/>
            <person name="Zeller R.W."/>
            <person name="Hastings K.E."/>
            <person name="Lemaire P."/>
            <person name="Lindquist E."/>
            <person name="Endo T."/>
            <person name="Hotta K."/>
            <person name="Inaba K."/>
        </authorList>
    </citation>
    <scope>NUCLEOTIDE SEQUENCE [LARGE SCALE GENOMIC DNA]</scope>
    <source>
        <strain evidence="4">wild type</strain>
    </source>
</reference>
<feature type="compositionally biased region" description="Basic and acidic residues" evidence="1">
    <location>
        <begin position="188"/>
        <end position="205"/>
    </location>
</feature>
<proteinExistence type="predicted"/>
<dbReference type="InParanoid" id="F6QCK3"/>
<feature type="chain" id="PRO_5014089932" evidence="3">
    <location>
        <begin position="24"/>
        <end position="205"/>
    </location>
</feature>
<feature type="transmembrane region" description="Helical" evidence="2">
    <location>
        <begin position="129"/>
        <end position="151"/>
    </location>
</feature>
<dbReference type="EMBL" id="EAAA01000104">
    <property type="status" value="NOT_ANNOTATED_CDS"/>
    <property type="molecule type" value="Genomic_DNA"/>
</dbReference>
<keyword evidence="3" id="KW-0732">Signal</keyword>
<sequence>MVSITQLRILLLVFVTLIYCSNSAVISVSDETDNQVLNVILRIRNEQLNCDYNEYYDFTVQRCVSCSDLCDEPNKQRSCSVLCPGTYVSKYILQTGEQNDVFNNKQQIVEKQTMENENSVAKQITTLRYAIWVCLISVITLFMVCITIIIFTEFKKPQCCKTSKCPATKQTHERKSNETNTQKKKCRNVQEKRVKSDRERLVQDV</sequence>
<dbReference type="Gene3D" id="4.10.1290.10">
    <property type="entry name" value="Tumor necrosis factor receptor superfamily"/>
    <property type="match status" value="1"/>
</dbReference>
<organism evidence="4 5">
    <name type="scientific">Ciona intestinalis</name>
    <name type="common">Transparent sea squirt</name>
    <name type="synonym">Ascidia intestinalis</name>
    <dbReference type="NCBI Taxonomy" id="7719"/>
    <lineage>
        <taxon>Eukaryota</taxon>
        <taxon>Metazoa</taxon>
        <taxon>Chordata</taxon>
        <taxon>Tunicata</taxon>
        <taxon>Ascidiacea</taxon>
        <taxon>Phlebobranchia</taxon>
        <taxon>Cionidae</taxon>
        <taxon>Ciona</taxon>
    </lineage>
</organism>
<keyword evidence="2" id="KW-0472">Membrane</keyword>
<feature type="signal peptide" evidence="3">
    <location>
        <begin position="1"/>
        <end position="23"/>
    </location>
</feature>
<evidence type="ECO:0000256" key="2">
    <source>
        <dbReference type="SAM" id="Phobius"/>
    </source>
</evidence>
<evidence type="ECO:0000313" key="5">
    <source>
        <dbReference type="Proteomes" id="UP000008144"/>
    </source>
</evidence>
<dbReference type="KEGG" id="cin:100176446"/>
<reference evidence="5" key="1">
    <citation type="journal article" date="2002" name="Science">
        <title>The draft genome of Ciona intestinalis: insights into chordate and vertebrate origins.</title>
        <authorList>
            <person name="Dehal P."/>
            <person name="Satou Y."/>
            <person name="Campbell R.K."/>
            <person name="Chapman J."/>
            <person name="Degnan B."/>
            <person name="De Tomaso A."/>
            <person name="Davidson B."/>
            <person name="Di Gregorio A."/>
            <person name="Gelpke M."/>
            <person name="Goodstein D.M."/>
            <person name="Harafuji N."/>
            <person name="Hastings K.E."/>
            <person name="Ho I."/>
            <person name="Hotta K."/>
            <person name="Huang W."/>
            <person name="Kawashima T."/>
            <person name="Lemaire P."/>
            <person name="Martinez D."/>
            <person name="Meinertzhagen I.A."/>
            <person name="Necula S."/>
            <person name="Nonaka M."/>
            <person name="Putnam N."/>
            <person name="Rash S."/>
            <person name="Saiga H."/>
            <person name="Satake M."/>
            <person name="Terry A."/>
            <person name="Yamada L."/>
            <person name="Wang H.G."/>
            <person name="Awazu S."/>
            <person name="Azumi K."/>
            <person name="Boore J."/>
            <person name="Branno M."/>
            <person name="Chin-Bow S."/>
            <person name="DeSantis R."/>
            <person name="Doyle S."/>
            <person name="Francino P."/>
            <person name="Keys D.N."/>
            <person name="Haga S."/>
            <person name="Hayashi H."/>
            <person name="Hino K."/>
            <person name="Imai K.S."/>
            <person name="Inaba K."/>
            <person name="Kano S."/>
            <person name="Kobayashi K."/>
            <person name="Kobayashi M."/>
            <person name="Lee B.I."/>
            <person name="Makabe K.W."/>
            <person name="Manohar C."/>
            <person name="Matassi G."/>
            <person name="Medina M."/>
            <person name="Mochizuki Y."/>
            <person name="Mount S."/>
            <person name="Morishita T."/>
            <person name="Miura S."/>
            <person name="Nakayama A."/>
            <person name="Nishizaka S."/>
            <person name="Nomoto H."/>
            <person name="Ohta F."/>
            <person name="Oishi K."/>
            <person name="Rigoutsos I."/>
            <person name="Sano M."/>
            <person name="Sasaki A."/>
            <person name="Sasakura Y."/>
            <person name="Shoguchi E."/>
            <person name="Shin-i T."/>
            <person name="Spagnuolo A."/>
            <person name="Stainier D."/>
            <person name="Suzuki M.M."/>
            <person name="Tassy O."/>
            <person name="Takatori N."/>
            <person name="Tokuoka M."/>
            <person name="Yagi K."/>
            <person name="Yoshizaki F."/>
            <person name="Wada S."/>
            <person name="Zhang C."/>
            <person name="Hyatt P.D."/>
            <person name="Larimer F."/>
            <person name="Detter C."/>
            <person name="Doggett N."/>
            <person name="Glavina T."/>
            <person name="Hawkins T."/>
            <person name="Richardson P."/>
            <person name="Lucas S."/>
            <person name="Kohara Y."/>
            <person name="Levine M."/>
            <person name="Satoh N."/>
            <person name="Rokhsar D.S."/>
        </authorList>
    </citation>
    <scope>NUCLEOTIDE SEQUENCE [LARGE SCALE GENOMIC DNA]</scope>
</reference>
<keyword evidence="2" id="KW-0812">Transmembrane</keyword>
<keyword evidence="5" id="KW-1185">Reference proteome</keyword>
<evidence type="ECO:0000256" key="1">
    <source>
        <dbReference type="SAM" id="MobiDB-lite"/>
    </source>
</evidence>
<reference evidence="4" key="3">
    <citation type="submission" date="2025-08" db="UniProtKB">
        <authorList>
            <consortium name="Ensembl"/>
        </authorList>
    </citation>
    <scope>IDENTIFICATION</scope>
</reference>
<keyword evidence="2" id="KW-1133">Transmembrane helix</keyword>
<protein>
    <submittedName>
        <fullName evidence="4">Uncharacterized LOC100176446</fullName>
    </submittedName>
</protein>
<feature type="region of interest" description="Disordered" evidence="1">
    <location>
        <begin position="168"/>
        <end position="205"/>
    </location>
</feature>
<evidence type="ECO:0000313" key="4">
    <source>
        <dbReference type="Ensembl" id="ENSCINP00000004961.3"/>
    </source>
</evidence>
<dbReference type="RefSeq" id="XP_002121137.1">
    <property type="nucleotide sequence ID" value="XM_002121101.4"/>
</dbReference>
<accession>F6QCK3</accession>
<dbReference type="AlphaFoldDB" id="F6QCK3"/>